<feature type="signal peptide" evidence="3">
    <location>
        <begin position="1"/>
        <end position="32"/>
    </location>
</feature>
<dbReference type="InterPro" id="IPR000189">
    <property type="entry name" value="Transglyc_AS"/>
</dbReference>
<evidence type="ECO:0000259" key="5">
    <source>
        <dbReference type="Pfam" id="PF14718"/>
    </source>
</evidence>
<dbReference type="GO" id="GO:0042597">
    <property type="term" value="C:periplasmic space"/>
    <property type="evidence" value="ECO:0007669"/>
    <property type="project" value="InterPro"/>
</dbReference>
<dbReference type="GO" id="GO:0000270">
    <property type="term" value="P:peptidoglycan metabolic process"/>
    <property type="evidence" value="ECO:0007669"/>
    <property type="project" value="InterPro"/>
</dbReference>
<evidence type="ECO:0000256" key="2">
    <source>
        <dbReference type="ARBA" id="ARBA00022729"/>
    </source>
</evidence>
<sequence>MHAWRRRLLHGAKHARLAGAVLLAGLPLTALAMSDATMSDSAMRDALADARDQRFASIDRDAVASHVLRGYIDYHRLRGALPAASPARVNNFIKANADAPLAEWMRGQAISAYGKAGQFSDLRAVANDKPGGTARQCYYYTALLDSAPAKAQQGGKALWLVGHSQPAACDTLFDRLQGQGVIDDNATWERAMLAWQGGENRLMDYLLKQLDERWHTATLVAEDTRDDPVRLRRAPDCLGPRCAATDGFYRAAMERLTRDDTDAAFAAWQAVAPRVTITPEARRSIQEELAFYALVRETPGTLGWVDGVLPTLDSERLRELRVRRALADRDWRGVRHWVVQMPVAEQENSRWQYWLARADEQLGDNARANTHYQRAAGERDFYGFAAADRLGQPYSLNLKRYHFDATSRGRIAALPAVRRTEALIRIGETGLATSEWLNAVRQADPQRAQALADYAAQKIEAGHTSWPARLVQTTIAGKMWDALEWRFPEAYRDKFQQFGQENGVDPYLLMAIARRESAYNPKVRSPAGALGLMQLMPGTADDVSRSLGLPAPGRYGVLDPALNVRLGSAYFSDTQRRYRGNRLAATAAYNAGPSRVDRWLGEHRAEEFDLFVERIPFRETRHYVQAVLTYRVIFQSLAQGGDSSGVTLLSDEEQSTGYNRSLMMPKS</sequence>
<dbReference type="Pfam" id="PF14718">
    <property type="entry name" value="SLT_L"/>
    <property type="match status" value="1"/>
</dbReference>
<dbReference type="PANTHER" id="PTHR37423">
    <property type="entry name" value="SOLUBLE LYTIC MUREIN TRANSGLYCOSYLASE-RELATED"/>
    <property type="match status" value="1"/>
</dbReference>
<dbReference type="RefSeq" id="WP_079551286.1">
    <property type="nucleotide sequence ID" value="NZ_LT670847.1"/>
</dbReference>
<dbReference type="GO" id="GO:0016020">
    <property type="term" value="C:membrane"/>
    <property type="evidence" value="ECO:0007669"/>
    <property type="project" value="InterPro"/>
</dbReference>
<proteinExistence type="inferred from homology"/>
<dbReference type="Gene3D" id="1.10.1240.20">
    <property type="entry name" value="Lytic transglycosylase, superhelical linker domain"/>
    <property type="match status" value="1"/>
</dbReference>
<dbReference type="AlphaFoldDB" id="A0A1M7F573"/>
<dbReference type="InterPro" id="IPR008258">
    <property type="entry name" value="Transglycosylase_SLT_dom_1"/>
</dbReference>
<dbReference type="SUPFAM" id="SSF53955">
    <property type="entry name" value="Lysozyme-like"/>
    <property type="match status" value="1"/>
</dbReference>
<dbReference type="InterPro" id="IPR037061">
    <property type="entry name" value="Lytic_TGlycoase_superhlx_L_sf"/>
</dbReference>
<gene>
    <name evidence="6" type="ORF">SAMN05878437_0661</name>
</gene>
<organism evidence="6 7">
    <name type="scientific">Vreelandella subglaciescola</name>
    <dbReference type="NCBI Taxonomy" id="29571"/>
    <lineage>
        <taxon>Bacteria</taxon>
        <taxon>Pseudomonadati</taxon>
        <taxon>Pseudomonadota</taxon>
        <taxon>Gammaproteobacteria</taxon>
        <taxon>Oceanospirillales</taxon>
        <taxon>Halomonadaceae</taxon>
        <taxon>Vreelandella</taxon>
    </lineage>
</organism>
<dbReference type="Pfam" id="PF01464">
    <property type="entry name" value="SLT"/>
    <property type="match status" value="1"/>
</dbReference>
<dbReference type="OrthoDB" id="92254at2"/>
<keyword evidence="2 3" id="KW-0732">Signal</keyword>
<dbReference type="InterPro" id="IPR012289">
    <property type="entry name" value="Lytic_TGlycosylase_superhlx_L"/>
</dbReference>
<comment type="similarity">
    <text evidence="1">Belongs to the transglycosylase Slt family.</text>
</comment>
<keyword evidence="7" id="KW-1185">Reference proteome</keyword>
<dbReference type="Proteomes" id="UP000190911">
    <property type="component" value="Chromosome I"/>
</dbReference>
<dbReference type="FunCoup" id="A0A1M7F573">
    <property type="interactions" value="129"/>
</dbReference>
<dbReference type="EMBL" id="LT670847">
    <property type="protein sequence ID" value="SHL99153.1"/>
    <property type="molecule type" value="Genomic_DNA"/>
</dbReference>
<dbReference type="InterPro" id="IPR008939">
    <property type="entry name" value="Lytic_TGlycosylase_superhlx_U"/>
</dbReference>
<evidence type="ECO:0000259" key="4">
    <source>
        <dbReference type="Pfam" id="PF01464"/>
    </source>
</evidence>
<dbReference type="GO" id="GO:0004553">
    <property type="term" value="F:hydrolase activity, hydrolyzing O-glycosyl compounds"/>
    <property type="evidence" value="ECO:0007669"/>
    <property type="project" value="InterPro"/>
</dbReference>
<dbReference type="InParanoid" id="A0A1M7F573"/>
<dbReference type="PROSITE" id="PS51318">
    <property type="entry name" value="TAT"/>
    <property type="match status" value="1"/>
</dbReference>
<feature type="domain" description="Transglycosylase SLT" evidence="4">
    <location>
        <begin position="495"/>
        <end position="609"/>
    </location>
</feature>
<dbReference type="InterPro" id="IPR006311">
    <property type="entry name" value="TAT_signal"/>
</dbReference>
<accession>A0A1M7F573</accession>
<dbReference type="PANTHER" id="PTHR37423:SF5">
    <property type="entry name" value="SOLUBLE LYTIC MUREIN TRANSGLYCOSYLASE"/>
    <property type="match status" value="1"/>
</dbReference>
<protein>
    <submittedName>
        <fullName evidence="6">Soluble lytic murein transglycosylase</fullName>
    </submittedName>
</protein>
<dbReference type="InterPro" id="IPR023346">
    <property type="entry name" value="Lysozyme-like_dom_sf"/>
</dbReference>
<dbReference type="PROSITE" id="PS00922">
    <property type="entry name" value="TRANSGLYCOSYLASE"/>
    <property type="match status" value="1"/>
</dbReference>
<feature type="chain" id="PRO_5012793991" evidence="3">
    <location>
        <begin position="33"/>
        <end position="667"/>
    </location>
</feature>
<name>A0A1M7F573_9GAMM</name>
<reference evidence="6 7" key="1">
    <citation type="submission" date="2016-11" db="EMBL/GenBank/DDBJ databases">
        <authorList>
            <person name="Jaros S."/>
            <person name="Januszkiewicz K."/>
            <person name="Wedrychowicz H."/>
        </authorList>
    </citation>
    <scope>NUCLEOTIDE SEQUENCE [LARGE SCALE GENOMIC DNA]</scope>
    <source>
        <strain evidence="6 7">ACAM 12</strain>
    </source>
</reference>
<evidence type="ECO:0000256" key="3">
    <source>
        <dbReference type="SAM" id="SignalP"/>
    </source>
</evidence>
<evidence type="ECO:0000256" key="1">
    <source>
        <dbReference type="ARBA" id="ARBA00007734"/>
    </source>
</evidence>
<dbReference type="SUPFAM" id="SSF48435">
    <property type="entry name" value="Bacterial muramidases"/>
    <property type="match status" value="1"/>
</dbReference>
<dbReference type="Gene3D" id="1.10.530.10">
    <property type="match status" value="1"/>
</dbReference>
<dbReference type="GO" id="GO:0008933">
    <property type="term" value="F:peptidoglycan lytic transglycosylase activity"/>
    <property type="evidence" value="ECO:0007669"/>
    <property type="project" value="InterPro"/>
</dbReference>
<dbReference type="CDD" id="cd13401">
    <property type="entry name" value="Slt70-like"/>
    <property type="match status" value="1"/>
</dbReference>
<dbReference type="STRING" id="29571.SAMN05878437_0661"/>
<dbReference type="Gene3D" id="1.25.20.10">
    <property type="entry name" value="Bacterial muramidases"/>
    <property type="match status" value="1"/>
</dbReference>
<evidence type="ECO:0000313" key="7">
    <source>
        <dbReference type="Proteomes" id="UP000190911"/>
    </source>
</evidence>
<evidence type="ECO:0000313" key="6">
    <source>
        <dbReference type="EMBL" id="SHL99153.1"/>
    </source>
</evidence>
<feature type="domain" description="Lytic transglycosylase superhelical linker" evidence="5">
    <location>
        <begin position="411"/>
        <end position="483"/>
    </location>
</feature>